<organism evidence="3">
    <name type="scientific">Salmonella enterica</name>
    <name type="common">Salmonella choleraesuis</name>
    <dbReference type="NCBI Taxonomy" id="28901"/>
    <lineage>
        <taxon>Bacteria</taxon>
        <taxon>Pseudomonadati</taxon>
        <taxon>Pseudomonadota</taxon>
        <taxon>Gammaproteobacteria</taxon>
        <taxon>Enterobacterales</taxon>
        <taxon>Enterobacteriaceae</taxon>
        <taxon>Salmonella</taxon>
    </lineage>
</organism>
<dbReference type="Gene3D" id="3.90.550.10">
    <property type="entry name" value="Spore Coat Polysaccharide Biosynthesis Protein SpsA, Chain A"/>
    <property type="match status" value="2"/>
</dbReference>
<gene>
    <name evidence="3" type="ORF">EEN88_18770</name>
</gene>
<sequence length="184" mass="19809">MPAPIVLILAAGRGERFLTSGGSTHKLAVLLNGKPVLEHVLEAVETANLRWHQVCPQGGTCGMGESIALGVEATIQAPGWLILPADLPLIQPSSLQRVAAELEESSIVVPHYQHYSGHPVGFRQEHRAELLALSGDTGAKEIVRRARLRGCAKDIFLSDYGITHDIDTLADLQAAQRLTDQSRA</sequence>
<dbReference type="Proteomes" id="UP000839513">
    <property type="component" value="Unassembled WGS sequence"/>
</dbReference>
<dbReference type="CDD" id="cd04182">
    <property type="entry name" value="GT_2_like_f"/>
    <property type="match status" value="1"/>
</dbReference>
<dbReference type="PANTHER" id="PTHR43777:SF1">
    <property type="entry name" value="MOLYBDENUM COFACTOR CYTIDYLYLTRANSFERASE"/>
    <property type="match status" value="1"/>
</dbReference>
<evidence type="ECO:0000259" key="2">
    <source>
        <dbReference type="Pfam" id="PF12804"/>
    </source>
</evidence>
<dbReference type="InterPro" id="IPR025877">
    <property type="entry name" value="MobA-like_NTP_Trfase"/>
</dbReference>
<dbReference type="AlphaFoldDB" id="A0A3J5RFF1"/>
<evidence type="ECO:0000256" key="1">
    <source>
        <dbReference type="ARBA" id="ARBA00022842"/>
    </source>
</evidence>
<protein>
    <submittedName>
        <fullName evidence="3">Nucleotidyltransferase family protein</fullName>
    </submittedName>
</protein>
<comment type="caution">
    <text evidence="3">The sequence shown here is derived from an EMBL/GenBank/DDBJ whole genome shotgun (WGS) entry which is preliminary data.</text>
</comment>
<dbReference type="Pfam" id="PF12804">
    <property type="entry name" value="NTP_transf_3"/>
    <property type="match status" value="1"/>
</dbReference>
<accession>A0A3J5RFF1</accession>
<reference evidence="3" key="1">
    <citation type="submission" date="2018-11" db="EMBL/GenBank/DDBJ databases">
        <authorList>
            <consortium name="PulseNet: The National Subtyping Network for Foodborne Disease Surveillance"/>
            <person name="Tarr C.L."/>
            <person name="Trees E."/>
            <person name="Katz L.S."/>
            <person name="Carleton-Romer H.A."/>
            <person name="Stroika S."/>
            <person name="Kucerova Z."/>
            <person name="Roache K.F."/>
            <person name="Sabol A.L."/>
            <person name="Besser J."/>
            <person name="Gerner-Smidt P."/>
        </authorList>
    </citation>
    <scope>NUCLEOTIDE SEQUENCE [LARGE SCALE GENOMIC DNA]</scope>
    <source>
        <strain evidence="3">PNUSAS059687</strain>
    </source>
</reference>
<dbReference type="EMBL" id="RNUA01000088">
    <property type="protein sequence ID" value="MHS99815.1"/>
    <property type="molecule type" value="Genomic_DNA"/>
</dbReference>
<keyword evidence="3" id="KW-0808">Transferase</keyword>
<dbReference type="GO" id="GO:0016779">
    <property type="term" value="F:nucleotidyltransferase activity"/>
    <property type="evidence" value="ECO:0007669"/>
    <property type="project" value="UniProtKB-ARBA"/>
</dbReference>
<evidence type="ECO:0000313" key="3">
    <source>
        <dbReference type="EMBL" id="MHS99815.1"/>
    </source>
</evidence>
<name>A0A3J5RFF1_SALER</name>
<feature type="domain" description="MobA-like NTP transferase" evidence="2">
    <location>
        <begin position="6"/>
        <end position="145"/>
    </location>
</feature>
<keyword evidence="1" id="KW-0460">Magnesium</keyword>
<proteinExistence type="predicted"/>
<dbReference type="SUPFAM" id="SSF53448">
    <property type="entry name" value="Nucleotide-diphospho-sugar transferases"/>
    <property type="match status" value="1"/>
</dbReference>
<dbReference type="PANTHER" id="PTHR43777">
    <property type="entry name" value="MOLYBDENUM COFACTOR CYTIDYLYLTRANSFERASE"/>
    <property type="match status" value="1"/>
</dbReference>
<dbReference type="InterPro" id="IPR029044">
    <property type="entry name" value="Nucleotide-diphossugar_trans"/>
</dbReference>